<keyword evidence="1" id="KW-0808">Transferase</keyword>
<reference evidence="3 4" key="1">
    <citation type="submission" date="2017-05" db="EMBL/GenBank/DDBJ databases">
        <title>Vagococcus spp. assemblies.</title>
        <authorList>
            <person name="Gulvik C.A."/>
        </authorList>
    </citation>
    <scope>NUCLEOTIDE SEQUENCE [LARGE SCALE GENOMIC DNA]</scope>
    <source>
        <strain evidence="3 4">NCFB 2777</strain>
    </source>
</reference>
<protein>
    <recommendedName>
        <fullName evidence="2">Phosphotransferase system EIIB component type 2/3 domain-containing protein</fullName>
    </recommendedName>
</protein>
<dbReference type="EMBL" id="NGJU01000007">
    <property type="protein sequence ID" value="RST96505.1"/>
    <property type="molecule type" value="Genomic_DNA"/>
</dbReference>
<dbReference type="SUPFAM" id="SSF52794">
    <property type="entry name" value="PTS system IIB component-like"/>
    <property type="match status" value="1"/>
</dbReference>
<feature type="domain" description="Phosphotransferase system EIIB component type 2/3" evidence="2">
    <location>
        <begin position="5"/>
        <end position="75"/>
    </location>
</feature>
<dbReference type="InterPro" id="IPR036095">
    <property type="entry name" value="PTS_EIIB-like_sf"/>
</dbReference>
<evidence type="ECO:0000313" key="3">
    <source>
        <dbReference type="EMBL" id="RST96505.1"/>
    </source>
</evidence>
<dbReference type="AlphaFoldDB" id="A0A429ZS62"/>
<name>A0A429ZS62_9ENTE</name>
<gene>
    <name evidence="3" type="ORF">CBF35_06230</name>
</gene>
<accession>A0A429ZS62</accession>
<dbReference type="OrthoDB" id="7065341at2"/>
<evidence type="ECO:0000313" key="4">
    <source>
        <dbReference type="Proteomes" id="UP000287239"/>
    </source>
</evidence>
<evidence type="ECO:0000259" key="2">
    <source>
        <dbReference type="Pfam" id="PF02302"/>
    </source>
</evidence>
<dbReference type="Gene3D" id="3.40.50.2300">
    <property type="match status" value="1"/>
</dbReference>
<dbReference type="InterPro" id="IPR003501">
    <property type="entry name" value="PTS_EIIB_2/3"/>
</dbReference>
<dbReference type="GO" id="GO:0008982">
    <property type="term" value="F:protein-N(PI)-phosphohistidine-sugar phosphotransferase activity"/>
    <property type="evidence" value="ECO:0007669"/>
    <property type="project" value="InterPro"/>
</dbReference>
<comment type="caution">
    <text evidence="3">The sequence shown here is derived from an EMBL/GenBank/DDBJ whole genome shotgun (WGS) entry which is preliminary data.</text>
</comment>
<proteinExistence type="predicted"/>
<dbReference type="Pfam" id="PF02302">
    <property type="entry name" value="PTS_IIB"/>
    <property type="match status" value="1"/>
</dbReference>
<dbReference type="RefSeq" id="WP_126779188.1">
    <property type="nucleotide sequence ID" value="NZ_JBQEBA010000012.1"/>
</dbReference>
<dbReference type="GeneID" id="98567963"/>
<organism evidence="3 4">
    <name type="scientific">Vagococcus salmoninarum</name>
    <dbReference type="NCBI Taxonomy" id="2739"/>
    <lineage>
        <taxon>Bacteria</taxon>
        <taxon>Bacillati</taxon>
        <taxon>Bacillota</taxon>
        <taxon>Bacilli</taxon>
        <taxon>Lactobacillales</taxon>
        <taxon>Enterococcaceae</taxon>
        <taxon>Vagococcus</taxon>
    </lineage>
</organism>
<dbReference type="Proteomes" id="UP000287239">
    <property type="component" value="Unassembled WGS sequence"/>
</dbReference>
<evidence type="ECO:0000256" key="1">
    <source>
        <dbReference type="ARBA" id="ARBA00022679"/>
    </source>
</evidence>
<sequence>MKLVKVITVCGSGTVTSAMLSSKVTDLLEERGCRVKTVEVNPNGVAAQVQSGHWDLIVHSSPLITVPDKLTAINGVPLLTGRGEATFIAELDAFIARLK</sequence>
<dbReference type="GO" id="GO:0009401">
    <property type="term" value="P:phosphoenolpyruvate-dependent sugar phosphotransferase system"/>
    <property type="evidence" value="ECO:0007669"/>
    <property type="project" value="InterPro"/>
</dbReference>
<keyword evidence="4" id="KW-1185">Reference proteome</keyword>